<sequence length="274" mass="30618">MENFNEPITYISDCRDDNTTGRLRARVSTYFPGSNVIFVGVKNDVEAAINLVDIVDAYEGRPGVVLLNVAPRHGEAQKKWPNGTPFGWVKLDNIDLFTTIDGLSLSLLQKVRGKNIDVKVYDIPKTVPQMDLTPEVQERIIHTQFRSFDYLPRLAAAIMMGKELEVTEMFSGVPEMKPMICWVDSFGNMKTNVLPEEIGFEVGREVVFRVSGHKQFRLPCYERLKDIPNDYVALTVGSSGMHQNRFVEIMQQGGSASESLGVGSGTDLEIVGRV</sequence>
<evidence type="ECO:0000259" key="1">
    <source>
        <dbReference type="Pfam" id="PF20257"/>
    </source>
</evidence>
<feature type="domain" description="S-adenosyl-l-methionine hydroxide adenosyltransferase C-terminal" evidence="1">
    <location>
        <begin position="180"/>
        <end position="268"/>
    </location>
</feature>
<protein>
    <recommendedName>
        <fullName evidence="1">S-adenosyl-l-methionine hydroxide adenosyltransferase C-terminal domain-containing protein</fullName>
    </recommendedName>
</protein>
<reference evidence="2 3" key="1">
    <citation type="submission" date="2017-09" db="EMBL/GenBank/DDBJ databases">
        <title>Depth-based differentiation of microbial function through sediment-hosted aquifers and enrichment of novel symbionts in the deep terrestrial subsurface.</title>
        <authorList>
            <person name="Probst A.J."/>
            <person name="Ladd B."/>
            <person name="Jarett J.K."/>
            <person name="Geller-Mcgrath D.E."/>
            <person name="Sieber C.M."/>
            <person name="Emerson J.B."/>
            <person name="Anantharaman K."/>
            <person name="Thomas B.C."/>
            <person name="Malmstrom R."/>
            <person name="Stieglmeier M."/>
            <person name="Klingl A."/>
            <person name="Woyke T."/>
            <person name="Ryan C.M."/>
            <person name="Banfield J.F."/>
        </authorList>
    </citation>
    <scope>NUCLEOTIDE SEQUENCE [LARGE SCALE GENOMIC DNA]</scope>
    <source>
        <strain evidence="2">CG15_BIG_FIL_POST_REV_8_21_14_020_45_12</strain>
    </source>
</reference>
<comment type="caution">
    <text evidence="2">The sequence shown here is derived from an EMBL/GenBank/DDBJ whole genome shotgun (WGS) entry which is preliminary data.</text>
</comment>
<accession>A0A2M7H2N0</accession>
<dbReference type="SUPFAM" id="SSF101852">
    <property type="entry name" value="Bacterial fluorinating enzyme, C-terminal domain"/>
    <property type="match status" value="1"/>
</dbReference>
<dbReference type="InterPro" id="IPR046470">
    <property type="entry name" value="SAM_HAT_C"/>
</dbReference>
<dbReference type="Gene3D" id="2.40.30.90">
    <property type="entry name" value="Bacterial fluorinating enzyme like"/>
    <property type="match status" value="1"/>
</dbReference>
<dbReference type="AlphaFoldDB" id="A0A2M7H2N0"/>
<dbReference type="Proteomes" id="UP000230292">
    <property type="component" value="Unassembled WGS sequence"/>
</dbReference>
<dbReference type="InterPro" id="IPR023227">
    <property type="entry name" value="SAM_OH_AdoTrfase_C_sf"/>
</dbReference>
<organism evidence="2 3">
    <name type="scientific">Candidatus Kerfeldbacteria bacterium CG15_BIG_FIL_POST_REV_8_21_14_020_45_12</name>
    <dbReference type="NCBI Taxonomy" id="2014247"/>
    <lineage>
        <taxon>Bacteria</taxon>
        <taxon>Candidatus Kerfeldiibacteriota</taxon>
    </lineage>
</organism>
<proteinExistence type="predicted"/>
<gene>
    <name evidence="2" type="ORF">COW24_04775</name>
</gene>
<evidence type="ECO:0000313" key="2">
    <source>
        <dbReference type="EMBL" id="PIW36496.1"/>
    </source>
</evidence>
<evidence type="ECO:0000313" key="3">
    <source>
        <dbReference type="Proteomes" id="UP000230292"/>
    </source>
</evidence>
<dbReference type="Pfam" id="PF20257">
    <property type="entry name" value="SAM_HAT_C"/>
    <property type="match status" value="1"/>
</dbReference>
<dbReference type="EMBL" id="PFGC01000050">
    <property type="protein sequence ID" value="PIW36496.1"/>
    <property type="molecule type" value="Genomic_DNA"/>
</dbReference>
<name>A0A2M7H2N0_9BACT</name>